<evidence type="ECO:0000313" key="1">
    <source>
        <dbReference type="EMBL" id="ACY17684.1"/>
    </source>
</evidence>
<proteinExistence type="predicted"/>
<protein>
    <submittedName>
        <fullName evidence="1">HAD-superfamily hydrolase, subfamily IIB</fullName>
    </submittedName>
</protein>
<keyword evidence="2" id="KW-1185">Reference proteome</keyword>
<dbReference type="NCBIfam" id="TIGR01484">
    <property type="entry name" value="HAD-SF-IIB"/>
    <property type="match status" value="1"/>
</dbReference>
<dbReference type="Proteomes" id="UP000001880">
    <property type="component" value="Chromosome"/>
</dbReference>
<dbReference type="eggNOG" id="COG0561">
    <property type="taxonomic scope" value="Bacteria"/>
</dbReference>
<name>D0LWN4_HALO1</name>
<dbReference type="EMBL" id="CP001804">
    <property type="protein sequence ID" value="ACY17684.1"/>
    <property type="molecule type" value="Genomic_DNA"/>
</dbReference>
<evidence type="ECO:0000313" key="2">
    <source>
        <dbReference type="Proteomes" id="UP000001880"/>
    </source>
</evidence>
<accession>D0LWN4</accession>
<dbReference type="HOGENOM" id="CLU_075026_0_0_7"/>
<gene>
    <name evidence="1" type="ordered locus">Hoch_5196</name>
</gene>
<dbReference type="Gene3D" id="3.40.50.1000">
    <property type="entry name" value="HAD superfamily/HAD-like"/>
    <property type="match status" value="1"/>
</dbReference>
<keyword evidence="1" id="KW-0378">Hydrolase</keyword>
<dbReference type="InterPro" id="IPR006379">
    <property type="entry name" value="HAD-SF_hydro_IIB"/>
</dbReference>
<dbReference type="Gene3D" id="3.90.1070.10">
    <property type="match status" value="1"/>
</dbReference>
<dbReference type="SUPFAM" id="SSF56784">
    <property type="entry name" value="HAD-like"/>
    <property type="match status" value="1"/>
</dbReference>
<dbReference type="RefSeq" id="WP_012830276.1">
    <property type="nucleotide sequence ID" value="NC_013440.1"/>
</dbReference>
<dbReference type="Pfam" id="PF08282">
    <property type="entry name" value="Hydrolase_3"/>
    <property type="match status" value="1"/>
</dbReference>
<dbReference type="GO" id="GO:0016791">
    <property type="term" value="F:phosphatase activity"/>
    <property type="evidence" value="ECO:0007669"/>
    <property type="project" value="UniProtKB-ARBA"/>
</dbReference>
<dbReference type="KEGG" id="hoh:Hoch_5196"/>
<dbReference type="STRING" id="502025.Hoch_5196"/>
<dbReference type="InterPro" id="IPR023214">
    <property type="entry name" value="HAD_sf"/>
</dbReference>
<dbReference type="AlphaFoldDB" id="D0LWN4"/>
<reference evidence="1 2" key="1">
    <citation type="journal article" date="2010" name="Stand. Genomic Sci.">
        <title>Complete genome sequence of Haliangium ochraceum type strain (SMP-2).</title>
        <authorList>
            <consortium name="US DOE Joint Genome Institute (JGI-PGF)"/>
            <person name="Ivanova N."/>
            <person name="Daum C."/>
            <person name="Lang E."/>
            <person name="Abt B."/>
            <person name="Kopitz M."/>
            <person name="Saunders E."/>
            <person name="Lapidus A."/>
            <person name="Lucas S."/>
            <person name="Glavina Del Rio T."/>
            <person name="Nolan M."/>
            <person name="Tice H."/>
            <person name="Copeland A."/>
            <person name="Cheng J.F."/>
            <person name="Chen F."/>
            <person name="Bruce D."/>
            <person name="Goodwin L."/>
            <person name="Pitluck S."/>
            <person name="Mavromatis K."/>
            <person name="Pati A."/>
            <person name="Mikhailova N."/>
            <person name="Chen A."/>
            <person name="Palaniappan K."/>
            <person name="Land M."/>
            <person name="Hauser L."/>
            <person name="Chang Y.J."/>
            <person name="Jeffries C.D."/>
            <person name="Detter J.C."/>
            <person name="Brettin T."/>
            <person name="Rohde M."/>
            <person name="Goker M."/>
            <person name="Bristow J."/>
            <person name="Markowitz V."/>
            <person name="Eisen J.A."/>
            <person name="Hugenholtz P."/>
            <person name="Kyrpides N.C."/>
            <person name="Klenk H.P."/>
        </authorList>
    </citation>
    <scope>NUCLEOTIDE SEQUENCE [LARGE SCALE GENOMIC DNA]</scope>
    <source>
        <strain evidence="2">DSM 14365 / CIP 107738 / JCM 11303 / AJ 13395 / SMP-2</strain>
    </source>
</reference>
<dbReference type="InterPro" id="IPR036412">
    <property type="entry name" value="HAD-like_sf"/>
</dbReference>
<dbReference type="OrthoDB" id="5292903at2"/>
<organism evidence="1 2">
    <name type="scientific">Haliangium ochraceum (strain DSM 14365 / JCM 11303 / SMP-2)</name>
    <dbReference type="NCBI Taxonomy" id="502025"/>
    <lineage>
        <taxon>Bacteria</taxon>
        <taxon>Pseudomonadati</taxon>
        <taxon>Myxococcota</taxon>
        <taxon>Polyangia</taxon>
        <taxon>Haliangiales</taxon>
        <taxon>Kofleriaceae</taxon>
        <taxon>Haliangium</taxon>
    </lineage>
</organism>
<sequence length="278" mass="29561">MSQPISALCEPVRALFSDVDGTVTTAGRLEPATYETLCSLVDAGIDLILVTGRPAGWGQALLSLTPASAVVTENGGVTFIRRPGSRPERVDKFYGVSLSALAGWRARMEAALDRARQQVPGIRLSADSAYREVDLAVDWNEEVSLPQSDAERVAEILRAAGLRAVRSSVHVNFCPPVFDKLSACLAVVRALYPDMLGDTDDASEISLAPFVYVGDALNDAPAFARFPRSVGVANVRAFWDDLPQRPGYVTDEPEGAGLRALIARLLALGPSPAPASVG</sequence>